<keyword evidence="10" id="KW-1185">Reference proteome</keyword>
<sequence length="72" mass="8345">MRAQVINLLLDLQQTHKLTYVLISHQISLIKYLSDRIIVMDDGQIIEQGHTEDVFTDPQHAKTRKLLTSLDM</sequence>
<evidence type="ECO:0000256" key="8">
    <source>
        <dbReference type="ARBA" id="ARBA00023136"/>
    </source>
</evidence>
<comment type="caution">
    <text evidence="9">The sequence shown here is derived from an EMBL/GenBank/DDBJ whole genome shotgun (WGS) entry which is preliminary data.</text>
</comment>
<evidence type="ECO:0000256" key="5">
    <source>
        <dbReference type="ARBA" id="ARBA00022519"/>
    </source>
</evidence>
<dbReference type="InterPro" id="IPR050319">
    <property type="entry name" value="ABC_transp_ATP-bind"/>
</dbReference>
<dbReference type="InterPro" id="IPR027417">
    <property type="entry name" value="P-loop_NTPase"/>
</dbReference>
<evidence type="ECO:0000256" key="3">
    <source>
        <dbReference type="ARBA" id="ARBA00022448"/>
    </source>
</evidence>
<organism evidence="9 10">
    <name type="scientific">Psychrosphaera algicola</name>
    <dbReference type="NCBI Taxonomy" id="3023714"/>
    <lineage>
        <taxon>Bacteria</taxon>
        <taxon>Pseudomonadati</taxon>
        <taxon>Pseudomonadota</taxon>
        <taxon>Gammaproteobacteria</taxon>
        <taxon>Alteromonadales</taxon>
        <taxon>Pseudoalteromonadaceae</taxon>
        <taxon>Psychrosphaera</taxon>
    </lineage>
</organism>
<evidence type="ECO:0000256" key="6">
    <source>
        <dbReference type="ARBA" id="ARBA00022741"/>
    </source>
</evidence>
<dbReference type="EMBL" id="JAQOMS010000002">
    <property type="protein sequence ID" value="MDC2891362.1"/>
    <property type="molecule type" value="Genomic_DNA"/>
</dbReference>
<evidence type="ECO:0000256" key="4">
    <source>
        <dbReference type="ARBA" id="ARBA00022475"/>
    </source>
</evidence>
<comment type="similarity">
    <text evidence="2">Belongs to the ABC transporter superfamily.</text>
</comment>
<keyword evidence="8" id="KW-0472">Membrane</keyword>
<keyword evidence="6" id="KW-0547">Nucleotide-binding</keyword>
<accession>A0ABT5FJJ0</accession>
<comment type="subcellular location">
    <subcellularLocation>
        <location evidence="1">Cell inner membrane</location>
        <topology evidence="1">Peripheral membrane protein</topology>
    </subcellularLocation>
</comment>
<dbReference type="RefSeq" id="WP_272182366.1">
    <property type="nucleotide sequence ID" value="NZ_JAQOMS010000002.1"/>
</dbReference>
<dbReference type="SUPFAM" id="SSF52540">
    <property type="entry name" value="P-loop containing nucleoside triphosphate hydrolases"/>
    <property type="match status" value="1"/>
</dbReference>
<evidence type="ECO:0000256" key="7">
    <source>
        <dbReference type="ARBA" id="ARBA00022840"/>
    </source>
</evidence>
<dbReference type="PANTHER" id="PTHR43776:SF4">
    <property type="entry name" value="PUTRESCINE EXPORT SYSTEM ATP-BINDING PROTEIN SAPF"/>
    <property type="match status" value="1"/>
</dbReference>
<gene>
    <name evidence="9" type="ORF">PN838_24710</name>
</gene>
<evidence type="ECO:0000313" key="9">
    <source>
        <dbReference type="EMBL" id="MDC2891362.1"/>
    </source>
</evidence>
<dbReference type="Gene3D" id="3.40.50.300">
    <property type="entry name" value="P-loop containing nucleotide triphosphate hydrolases"/>
    <property type="match status" value="1"/>
</dbReference>
<evidence type="ECO:0000256" key="2">
    <source>
        <dbReference type="ARBA" id="ARBA00005417"/>
    </source>
</evidence>
<proteinExistence type="inferred from homology"/>
<dbReference type="PANTHER" id="PTHR43776">
    <property type="entry name" value="TRANSPORT ATP-BINDING PROTEIN"/>
    <property type="match status" value="1"/>
</dbReference>
<keyword evidence="7" id="KW-0067">ATP-binding</keyword>
<keyword evidence="5" id="KW-0997">Cell inner membrane</keyword>
<protein>
    <submittedName>
        <fullName evidence="9">Uncharacterized protein</fullName>
    </submittedName>
</protein>
<evidence type="ECO:0000313" key="10">
    <source>
        <dbReference type="Proteomes" id="UP001528411"/>
    </source>
</evidence>
<evidence type="ECO:0000256" key="1">
    <source>
        <dbReference type="ARBA" id="ARBA00004417"/>
    </source>
</evidence>
<name>A0ABT5FJJ0_9GAMM</name>
<keyword evidence="4" id="KW-1003">Cell membrane</keyword>
<reference evidence="9 10" key="1">
    <citation type="submission" date="2023-01" db="EMBL/GenBank/DDBJ databases">
        <title>Psychrosphaera sp. nov., isolated from marine algae.</title>
        <authorList>
            <person name="Bayburt H."/>
            <person name="Choi B.J."/>
            <person name="Kim J.M."/>
            <person name="Choi D.G."/>
            <person name="Jeon C.O."/>
        </authorList>
    </citation>
    <scope>NUCLEOTIDE SEQUENCE [LARGE SCALE GENOMIC DNA]</scope>
    <source>
        <strain evidence="9 10">G1-22</strain>
    </source>
</reference>
<dbReference type="Proteomes" id="UP001528411">
    <property type="component" value="Unassembled WGS sequence"/>
</dbReference>
<keyword evidence="3" id="KW-0813">Transport</keyword>